<sequence>MHFSVLEKSIVSGEQCADRVSLLESNPSSSIAQ</sequence>
<name>A0A5C5Z8J6_9BACT</name>
<dbReference type="EMBL" id="SJPJ01000001">
    <property type="protein sequence ID" value="TWT83624.1"/>
    <property type="molecule type" value="Genomic_DNA"/>
</dbReference>
<evidence type="ECO:0000313" key="1">
    <source>
        <dbReference type="EMBL" id="TWT83624.1"/>
    </source>
</evidence>
<protein>
    <submittedName>
        <fullName evidence="1">Uncharacterized protein</fullName>
    </submittedName>
</protein>
<gene>
    <name evidence="1" type="ORF">CA13_50910</name>
</gene>
<accession>A0A5C5Z8J6</accession>
<organism evidence="1 2">
    <name type="scientific">Novipirellula herctigrandis</name>
    <dbReference type="NCBI Taxonomy" id="2527986"/>
    <lineage>
        <taxon>Bacteria</taxon>
        <taxon>Pseudomonadati</taxon>
        <taxon>Planctomycetota</taxon>
        <taxon>Planctomycetia</taxon>
        <taxon>Pirellulales</taxon>
        <taxon>Pirellulaceae</taxon>
        <taxon>Novipirellula</taxon>
    </lineage>
</organism>
<keyword evidence="2" id="KW-1185">Reference proteome</keyword>
<reference evidence="1 2" key="1">
    <citation type="submission" date="2019-02" db="EMBL/GenBank/DDBJ databases">
        <title>Deep-cultivation of Planctomycetes and their phenomic and genomic characterization uncovers novel biology.</title>
        <authorList>
            <person name="Wiegand S."/>
            <person name="Jogler M."/>
            <person name="Boedeker C."/>
            <person name="Pinto D."/>
            <person name="Vollmers J."/>
            <person name="Rivas-Marin E."/>
            <person name="Kohn T."/>
            <person name="Peeters S.H."/>
            <person name="Heuer A."/>
            <person name="Rast P."/>
            <person name="Oberbeckmann S."/>
            <person name="Bunk B."/>
            <person name="Jeske O."/>
            <person name="Meyerdierks A."/>
            <person name="Storesund J.E."/>
            <person name="Kallscheuer N."/>
            <person name="Luecker S."/>
            <person name="Lage O.M."/>
            <person name="Pohl T."/>
            <person name="Merkel B.J."/>
            <person name="Hornburger P."/>
            <person name="Mueller R.-W."/>
            <person name="Bruemmer F."/>
            <person name="Labrenz M."/>
            <person name="Spormann A.M."/>
            <person name="Op Den Camp H."/>
            <person name="Overmann J."/>
            <person name="Amann R."/>
            <person name="Jetten M.S.M."/>
            <person name="Mascher T."/>
            <person name="Medema M.H."/>
            <person name="Devos D.P."/>
            <person name="Kaster A.-K."/>
            <person name="Ovreas L."/>
            <person name="Rohde M."/>
            <person name="Galperin M.Y."/>
            <person name="Jogler C."/>
        </authorList>
    </citation>
    <scope>NUCLEOTIDE SEQUENCE [LARGE SCALE GENOMIC DNA]</scope>
    <source>
        <strain evidence="1 2">CA13</strain>
    </source>
</reference>
<evidence type="ECO:0000313" key="2">
    <source>
        <dbReference type="Proteomes" id="UP000315010"/>
    </source>
</evidence>
<dbReference type="AlphaFoldDB" id="A0A5C5Z8J6"/>
<comment type="caution">
    <text evidence="1">The sequence shown here is derived from an EMBL/GenBank/DDBJ whole genome shotgun (WGS) entry which is preliminary data.</text>
</comment>
<proteinExistence type="predicted"/>
<dbReference type="Proteomes" id="UP000315010">
    <property type="component" value="Unassembled WGS sequence"/>
</dbReference>